<sequence length="100" mass="11392">MATISAIDSLTDLLNNQVNLTNFNLGVMKGGGKPINLSKNRVNILKLILILIKLLKTDYKKKVKRGGDLNDTYSNAYYMGDLKFDNYNFPINQFPERDTY</sequence>
<protein>
    <submittedName>
        <fullName evidence="1">Uncharacterized protein</fullName>
    </submittedName>
</protein>
<accession>A0A6C0CEX6</accession>
<dbReference type="EMBL" id="MN739405">
    <property type="protein sequence ID" value="QHT03128.1"/>
    <property type="molecule type" value="Genomic_DNA"/>
</dbReference>
<dbReference type="AlphaFoldDB" id="A0A6C0CEX6"/>
<name>A0A6C0CEX6_9ZZZZ</name>
<proteinExistence type="predicted"/>
<evidence type="ECO:0000313" key="1">
    <source>
        <dbReference type="EMBL" id="QHT03128.1"/>
    </source>
</evidence>
<reference evidence="1" key="1">
    <citation type="journal article" date="2020" name="Nature">
        <title>Giant virus diversity and host interactions through global metagenomics.</title>
        <authorList>
            <person name="Schulz F."/>
            <person name="Roux S."/>
            <person name="Paez-Espino D."/>
            <person name="Jungbluth S."/>
            <person name="Walsh D.A."/>
            <person name="Denef V.J."/>
            <person name="McMahon K.D."/>
            <person name="Konstantinidis K.T."/>
            <person name="Eloe-Fadrosh E.A."/>
            <person name="Kyrpides N.C."/>
            <person name="Woyke T."/>
        </authorList>
    </citation>
    <scope>NUCLEOTIDE SEQUENCE</scope>
    <source>
        <strain evidence="1">GVMAG-M-3300020727-4</strain>
    </source>
</reference>
<organism evidence="1">
    <name type="scientific">viral metagenome</name>
    <dbReference type="NCBI Taxonomy" id="1070528"/>
    <lineage>
        <taxon>unclassified sequences</taxon>
        <taxon>metagenomes</taxon>
        <taxon>organismal metagenomes</taxon>
    </lineage>
</organism>